<proteinExistence type="predicted"/>
<dbReference type="AlphaFoldDB" id="A0A6C0M087"/>
<sequence length="252" mass="28050">MSIESYVDTVIMPHIREVVLADVKRITQVQSTNTGHSAISKNLQGKDGMAPKDILNIVVDNPESFAVRSDDMDSSLMISSGGTKEDGGWRFSKTNWDYVLNVLKNNNFGYVVKNTLHRADKPVAQPTSRMTPREREAEKRRVRKNPVKIGDNRWMYADTRLVLSNTPDAKGIIIGMLIKDGSVAPLTKKAMEYCEENKLRYAHSVPHSLAPSTTNDDEDVPDSAVESSLPNTADETLPGEDDETPDDINYID</sequence>
<dbReference type="EMBL" id="MN740610">
    <property type="protein sequence ID" value="QHU35695.1"/>
    <property type="molecule type" value="Genomic_DNA"/>
</dbReference>
<accession>A0A6C0M087</accession>
<feature type="region of interest" description="Disordered" evidence="1">
    <location>
        <begin position="207"/>
        <end position="252"/>
    </location>
</feature>
<protein>
    <submittedName>
        <fullName evidence="2">Uncharacterized protein</fullName>
    </submittedName>
</protein>
<feature type="compositionally biased region" description="Acidic residues" evidence="1">
    <location>
        <begin position="237"/>
        <end position="246"/>
    </location>
</feature>
<organism evidence="2">
    <name type="scientific">viral metagenome</name>
    <dbReference type="NCBI Taxonomy" id="1070528"/>
    <lineage>
        <taxon>unclassified sequences</taxon>
        <taxon>metagenomes</taxon>
        <taxon>organismal metagenomes</taxon>
    </lineage>
</organism>
<reference evidence="2" key="1">
    <citation type="journal article" date="2020" name="Nature">
        <title>Giant virus diversity and host interactions through global metagenomics.</title>
        <authorList>
            <person name="Schulz F."/>
            <person name="Roux S."/>
            <person name="Paez-Espino D."/>
            <person name="Jungbluth S."/>
            <person name="Walsh D.A."/>
            <person name="Denef V.J."/>
            <person name="McMahon K.D."/>
            <person name="Konstantinidis K.T."/>
            <person name="Eloe-Fadrosh E.A."/>
            <person name="Kyrpides N.C."/>
            <person name="Woyke T."/>
        </authorList>
    </citation>
    <scope>NUCLEOTIDE SEQUENCE</scope>
    <source>
        <strain evidence="2">GVMAG-S-1029409-49</strain>
    </source>
</reference>
<feature type="compositionally biased region" description="Polar residues" evidence="1">
    <location>
        <begin position="225"/>
        <end position="234"/>
    </location>
</feature>
<name>A0A6C0M087_9ZZZZ</name>
<evidence type="ECO:0000313" key="2">
    <source>
        <dbReference type="EMBL" id="QHU35695.1"/>
    </source>
</evidence>
<evidence type="ECO:0000256" key="1">
    <source>
        <dbReference type="SAM" id="MobiDB-lite"/>
    </source>
</evidence>